<reference evidence="2" key="1">
    <citation type="submission" date="2021-02" db="EMBL/GenBank/DDBJ databases">
        <authorList>
            <person name="Dougan E. K."/>
            <person name="Rhodes N."/>
            <person name="Thang M."/>
            <person name="Chan C."/>
        </authorList>
    </citation>
    <scope>NUCLEOTIDE SEQUENCE</scope>
</reference>
<feature type="signal peptide" evidence="1">
    <location>
        <begin position="1"/>
        <end position="18"/>
    </location>
</feature>
<dbReference type="AlphaFoldDB" id="A0A812NCL3"/>
<evidence type="ECO:0000256" key="1">
    <source>
        <dbReference type="SAM" id="SignalP"/>
    </source>
</evidence>
<evidence type="ECO:0000313" key="3">
    <source>
        <dbReference type="Proteomes" id="UP000604046"/>
    </source>
</evidence>
<accession>A0A812NCL3</accession>
<feature type="chain" id="PRO_5032589731" evidence="1">
    <location>
        <begin position="19"/>
        <end position="129"/>
    </location>
</feature>
<organism evidence="2 3">
    <name type="scientific">Symbiodinium natans</name>
    <dbReference type="NCBI Taxonomy" id="878477"/>
    <lineage>
        <taxon>Eukaryota</taxon>
        <taxon>Sar</taxon>
        <taxon>Alveolata</taxon>
        <taxon>Dinophyceae</taxon>
        <taxon>Suessiales</taxon>
        <taxon>Symbiodiniaceae</taxon>
        <taxon>Symbiodinium</taxon>
    </lineage>
</organism>
<protein>
    <submittedName>
        <fullName evidence="2">Uncharacterized protein</fullName>
    </submittedName>
</protein>
<keyword evidence="3" id="KW-1185">Reference proteome</keyword>
<proteinExistence type="predicted"/>
<gene>
    <name evidence="2" type="ORF">SNAT2548_LOCUS15118</name>
</gene>
<name>A0A812NCL3_9DINO</name>
<evidence type="ECO:0000313" key="2">
    <source>
        <dbReference type="EMBL" id="CAE7285684.1"/>
    </source>
</evidence>
<sequence length="129" mass="14024">MMRVPLLSPLWLAAVAFATPRRTGLELEALHPVDAANQTLHINAQLHLDFASVTALVKISGAVYKVRGAWRPVEICTPSTTVKASLPFLIMAGNLPSVRFHVACLTEALPASKKRFCFSDSGTRRVSDI</sequence>
<comment type="caution">
    <text evidence="2">The sequence shown here is derived from an EMBL/GenBank/DDBJ whole genome shotgun (WGS) entry which is preliminary data.</text>
</comment>
<dbReference type="Proteomes" id="UP000604046">
    <property type="component" value="Unassembled WGS sequence"/>
</dbReference>
<dbReference type="EMBL" id="CAJNDS010001868">
    <property type="protein sequence ID" value="CAE7285684.1"/>
    <property type="molecule type" value="Genomic_DNA"/>
</dbReference>
<keyword evidence="1" id="KW-0732">Signal</keyword>